<dbReference type="SUPFAM" id="SSF51735">
    <property type="entry name" value="NAD(P)-binding Rossmann-fold domains"/>
    <property type="match status" value="1"/>
</dbReference>
<dbReference type="InterPro" id="IPR051164">
    <property type="entry name" value="NmrA-like_oxidored"/>
</dbReference>
<dbReference type="InterPro" id="IPR036291">
    <property type="entry name" value="NAD(P)-bd_dom_sf"/>
</dbReference>
<name>A0ABS4IXL9_9BACL</name>
<dbReference type="InterPro" id="IPR008030">
    <property type="entry name" value="NmrA-like"/>
</dbReference>
<organism evidence="4 5">
    <name type="scientific">Paenibacillus eucommiae</name>
    <dbReference type="NCBI Taxonomy" id="1355755"/>
    <lineage>
        <taxon>Bacteria</taxon>
        <taxon>Bacillati</taxon>
        <taxon>Bacillota</taxon>
        <taxon>Bacilli</taxon>
        <taxon>Bacillales</taxon>
        <taxon>Paenibacillaceae</taxon>
        <taxon>Paenibacillus</taxon>
    </lineage>
</organism>
<dbReference type="RefSeq" id="WP_209973236.1">
    <property type="nucleotide sequence ID" value="NZ_JAGGLB010000013.1"/>
</dbReference>
<comment type="similarity">
    <text evidence="1">Belongs to the NmrA-type oxidoreductase family.</text>
</comment>
<dbReference type="Gene3D" id="3.40.50.720">
    <property type="entry name" value="NAD(P)-binding Rossmann-like Domain"/>
    <property type="match status" value="1"/>
</dbReference>
<proteinExistence type="inferred from homology"/>
<dbReference type="PANTHER" id="PTHR42748">
    <property type="entry name" value="NITROGEN METABOLITE REPRESSION PROTEIN NMRA FAMILY MEMBER"/>
    <property type="match status" value="1"/>
</dbReference>
<dbReference type="PANTHER" id="PTHR42748:SF7">
    <property type="entry name" value="NMRA LIKE REDOX SENSOR 1-RELATED"/>
    <property type="match status" value="1"/>
</dbReference>
<evidence type="ECO:0000313" key="5">
    <source>
        <dbReference type="Proteomes" id="UP001519287"/>
    </source>
</evidence>
<gene>
    <name evidence="4" type="ORF">J2Z66_003938</name>
</gene>
<evidence type="ECO:0000313" key="4">
    <source>
        <dbReference type="EMBL" id="MBP1992330.1"/>
    </source>
</evidence>
<evidence type="ECO:0000256" key="2">
    <source>
        <dbReference type="ARBA" id="ARBA00022857"/>
    </source>
</evidence>
<dbReference type="EMBL" id="JAGGLB010000013">
    <property type="protein sequence ID" value="MBP1992330.1"/>
    <property type="molecule type" value="Genomic_DNA"/>
</dbReference>
<protein>
    <submittedName>
        <fullName evidence="4">Uncharacterized protein YbjT (DUF2867 family)</fullName>
    </submittedName>
</protein>
<dbReference type="Proteomes" id="UP001519287">
    <property type="component" value="Unassembled WGS sequence"/>
</dbReference>
<evidence type="ECO:0000256" key="1">
    <source>
        <dbReference type="ARBA" id="ARBA00006328"/>
    </source>
</evidence>
<accession>A0ABS4IXL9</accession>
<sequence length="297" mass="32437">MKEANKILVYGAAGVQGGAVVKQLLKEGYSVQTIIRNQDKAKQLNEQGIDTVIGDLADPNSLVEANKGVSKVFLQIPVDFDLEKVRLYFHQAVEAAKSANVELLVVNTSVYVPDQITDTAAIEIKRELINYVKQSGIPYIVLQPTLYLENFYIPGVLANNVLAYPVPADESISWVSMEDLASFAVYALTHPELAGQTIQVCGPEALTGKQLAERFSQSLKKEVHFYSLPVEAFEAAISPLLGKETAAGLAGLYHWIAANTLSLPQPEHVDPVWRSAIHGTALTTWVDRAIAQGFFSE</sequence>
<keyword evidence="5" id="KW-1185">Reference proteome</keyword>
<dbReference type="Pfam" id="PF05368">
    <property type="entry name" value="NmrA"/>
    <property type="match status" value="1"/>
</dbReference>
<feature type="domain" description="NmrA-like" evidence="3">
    <location>
        <begin position="5"/>
        <end position="260"/>
    </location>
</feature>
<reference evidence="4 5" key="1">
    <citation type="submission" date="2021-03" db="EMBL/GenBank/DDBJ databases">
        <title>Genomic Encyclopedia of Type Strains, Phase IV (KMG-IV): sequencing the most valuable type-strain genomes for metagenomic binning, comparative biology and taxonomic classification.</title>
        <authorList>
            <person name="Goeker M."/>
        </authorList>
    </citation>
    <scope>NUCLEOTIDE SEQUENCE [LARGE SCALE GENOMIC DNA]</scope>
    <source>
        <strain evidence="4 5">DSM 26048</strain>
    </source>
</reference>
<dbReference type="Gene3D" id="3.90.25.10">
    <property type="entry name" value="UDP-galactose 4-epimerase, domain 1"/>
    <property type="match status" value="1"/>
</dbReference>
<comment type="caution">
    <text evidence="4">The sequence shown here is derived from an EMBL/GenBank/DDBJ whole genome shotgun (WGS) entry which is preliminary data.</text>
</comment>
<keyword evidence="2" id="KW-0521">NADP</keyword>
<evidence type="ECO:0000259" key="3">
    <source>
        <dbReference type="Pfam" id="PF05368"/>
    </source>
</evidence>